<proteinExistence type="predicted"/>
<evidence type="ECO:0000313" key="12">
    <source>
        <dbReference type="Proteomes" id="UP000243924"/>
    </source>
</evidence>
<dbReference type="Proteomes" id="UP000243924">
    <property type="component" value="Chromosome I"/>
</dbReference>
<dbReference type="GO" id="GO:0006289">
    <property type="term" value="P:nucleotide-excision repair"/>
    <property type="evidence" value="ECO:0007669"/>
    <property type="project" value="InterPro"/>
</dbReference>
<dbReference type="PANTHER" id="PTHR30562">
    <property type="entry name" value="UVRC/OXIDOREDUCTASE"/>
    <property type="match status" value="1"/>
</dbReference>
<dbReference type="RefSeq" id="WP_092383971.1">
    <property type="nucleotide sequence ID" value="NZ_LT629787.1"/>
</dbReference>
<feature type="domain" description="GIY-YIG" evidence="10">
    <location>
        <begin position="19"/>
        <end position="97"/>
    </location>
</feature>
<keyword evidence="4" id="KW-0267">Excision nuclease</keyword>
<dbReference type="Pfam" id="PF01541">
    <property type="entry name" value="GIY-YIG"/>
    <property type="match status" value="1"/>
</dbReference>
<dbReference type="SMART" id="SM00465">
    <property type="entry name" value="GIYc"/>
    <property type="match status" value="1"/>
</dbReference>
<dbReference type="GO" id="GO:0016787">
    <property type="term" value="F:hydrolase activity"/>
    <property type="evidence" value="ECO:0007669"/>
    <property type="project" value="UniProtKB-KW"/>
</dbReference>
<dbReference type="InterPro" id="IPR050066">
    <property type="entry name" value="UvrABC_protein_C"/>
</dbReference>
<keyword evidence="3" id="KW-0378">Hydrolase</keyword>
<name>A0A1H2ED11_9GAMM</name>
<dbReference type="InterPro" id="IPR047296">
    <property type="entry name" value="GIY-YIG_UvrC_Cho"/>
</dbReference>
<dbReference type="Gene3D" id="3.40.1440.10">
    <property type="entry name" value="GIY-YIG endonuclease"/>
    <property type="match status" value="1"/>
</dbReference>
<dbReference type="InterPro" id="IPR035901">
    <property type="entry name" value="GIY-YIG_endonuc_sf"/>
</dbReference>
<evidence type="ECO:0000256" key="1">
    <source>
        <dbReference type="ARBA" id="ARBA00022763"/>
    </source>
</evidence>
<dbReference type="PROSITE" id="PS50164">
    <property type="entry name" value="GIY_YIG"/>
    <property type="match status" value="1"/>
</dbReference>
<evidence type="ECO:0000256" key="6">
    <source>
        <dbReference type="ARBA" id="ARBA00023236"/>
    </source>
</evidence>
<keyword evidence="2" id="KW-0228">DNA excision</keyword>
<keyword evidence="1" id="KW-0227">DNA damage</keyword>
<dbReference type="OrthoDB" id="9803913at2"/>
<dbReference type="EMBL" id="LT629787">
    <property type="protein sequence ID" value="SDT92859.1"/>
    <property type="molecule type" value="Genomic_DNA"/>
</dbReference>
<organism evidence="11 12">
    <name type="scientific">Halopseudomonas salegens</name>
    <dbReference type="NCBI Taxonomy" id="1434072"/>
    <lineage>
        <taxon>Bacteria</taxon>
        <taxon>Pseudomonadati</taxon>
        <taxon>Pseudomonadota</taxon>
        <taxon>Gammaproteobacteria</taxon>
        <taxon>Pseudomonadales</taxon>
        <taxon>Pseudomonadaceae</taxon>
        <taxon>Halopseudomonas</taxon>
    </lineage>
</organism>
<accession>A0A1H2ED11</accession>
<dbReference type="GO" id="GO:0009380">
    <property type="term" value="C:excinuclease repair complex"/>
    <property type="evidence" value="ECO:0007669"/>
    <property type="project" value="TreeGrafter"/>
</dbReference>
<evidence type="ECO:0000256" key="2">
    <source>
        <dbReference type="ARBA" id="ARBA00022769"/>
    </source>
</evidence>
<evidence type="ECO:0000256" key="4">
    <source>
        <dbReference type="ARBA" id="ARBA00022881"/>
    </source>
</evidence>
<evidence type="ECO:0000313" key="11">
    <source>
        <dbReference type="EMBL" id="SDT92859.1"/>
    </source>
</evidence>
<keyword evidence="5" id="KW-0234">DNA repair</keyword>
<dbReference type="GO" id="GO:0004518">
    <property type="term" value="F:nuclease activity"/>
    <property type="evidence" value="ECO:0007669"/>
    <property type="project" value="UniProtKB-KW"/>
</dbReference>
<dbReference type="AlphaFoldDB" id="A0A1H2ED11"/>
<dbReference type="CDD" id="cd10434">
    <property type="entry name" value="GIY-YIG_UvrC_Cho"/>
    <property type="match status" value="1"/>
</dbReference>
<reference evidence="12" key="1">
    <citation type="submission" date="2016-10" db="EMBL/GenBank/DDBJ databases">
        <authorList>
            <person name="Varghese N."/>
            <person name="Submissions S."/>
        </authorList>
    </citation>
    <scope>NUCLEOTIDE SEQUENCE [LARGE SCALE GENOMIC DNA]</scope>
    <source>
        <strain evidence="12">CECT 8338</strain>
    </source>
</reference>
<dbReference type="PANTHER" id="PTHR30562:SF10">
    <property type="entry name" value="EXCINUCLEASE CHO"/>
    <property type="match status" value="1"/>
</dbReference>
<protein>
    <recommendedName>
        <fullName evidence="7">Excinuclease cho</fullName>
    </recommendedName>
    <alternativeName>
        <fullName evidence="9">Endonuclease cho</fullName>
    </alternativeName>
    <alternativeName>
        <fullName evidence="8">UvrC homolog protein</fullName>
    </alternativeName>
</protein>
<dbReference type="InterPro" id="IPR000305">
    <property type="entry name" value="GIY-YIG_endonuc"/>
</dbReference>
<evidence type="ECO:0000256" key="8">
    <source>
        <dbReference type="ARBA" id="ARBA00042138"/>
    </source>
</evidence>
<gene>
    <name evidence="11" type="ORF">SAMN05216210_0586</name>
</gene>
<keyword evidence="6" id="KW-0742">SOS response</keyword>
<evidence type="ECO:0000256" key="7">
    <source>
        <dbReference type="ARBA" id="ARBA00040756"/>
    </source>
</evidence>
<sequence>MTTSVFPATAPPDVADLPDSPGVYHFYAERGALLYVGKSIHIRQRVRSHFQQAKTDVRHARLCRQVARIEVRPTAGELGALLLEAQQVKDLKPLYNKRLRRQRGLLSWRLQASGELEHVTRLNSSKESPLYGLFRSRHQARERLREMAREHGLCLRVLGLEAGQGRCFAQQLNRCWGACCGLESLSSHQQRLQAALLPLQLATWDWPGAIALPESDPVQGIRQWHVVRQWCLLGSTDQAKRCAALALGGGDFDLDLYHILSGWLQRHPEQPVELL</sequence>
<evidence type="ECO:0000259" key="10">
    <source>
        <dbReference type="PROSITE" id="PS50164"/>
    </source>
</evidence>
<evidence type="ECO:0000256" key="9">
    <source>
        <dbReference type="ARBA" id="ARBA00042732"/>
    </source>
</evidence>
<keyword evidence="12" id="KW-1185">Reference proteome</keyword>
<dbReference type="SUPFAM" id="SSF82771">
    <property type="entry name" value="GIY-YIG endonuclease"/>
    <property type="match status" value="1"/>
</dbReference>
<dbReference type="GO" id="GO:0009432">
    <property type="term" value="P:SOS response"/>
    <property type="evidence" value="ECO:0007669"/>
    <property type="project" value="UniProtKB-KW"/>
</dbReference>
<dbReference type="STRING" id="1434072.SAMN05216210_0586"/>
<evidence type="ECO:0000256" key="5">
    <source>
        <dbReference type="ARBA" id="ARBA00023204"/>
    </source>
</evidence>
<evidence type="ECO:0000256" key="3">
    <source>
        <dbReference type="ARBA" id="ARBA00022801"/>
    </source>
</evidence>